<reference evidence="2 3" key="1">
    <citation type="submission" date="2019-02" db="EMBL/GenBank/DDBJ databases">
        <title>Deep-cultivation of Planctomycetes and their phenomic and genomic characterization uncovers novel biology.</title>
        <authorList>
            <person name="Wiegand S."/>
            <person name="Jogler M."/>
            <person name="Boedeker C."/>
            <person name="Pinto D."/>
            <person name="Vollmers J."/>
            <person name="Rivas-Marin E."/>
            <person name="Kohn T."/>
            <person name="Peeters S.H."/>
            <person name="Heuer A."/>
            <person name="Rast P."/>
            <person name="Oberbeckmann S."/>
            <person name="Bunk B."/>
            <person name="Jeske O."/>
            <person name="Meyerdierks A."/>
            <person name="Storesund J.E."/>
            <person name="Kallscheuer N."/>
            <person name="Luecker S."/>
            <person name="Lage O.M."/>
            <person name="Pohl T."/>
            <person name="Merkel B.J."/>
            <person name="Hornburger P."/>
            <person name="Mueller R.-W."/>
            <person name="Bruemmer F."/>
            <person name="Labrenz M."/>
            <person name="Spormann A.M."/>
            <person name="Op den Camp H."/>
            <person name="Overmann J."/>
            <person name="Amann R."/>
            <person name="Jetten M.S.M."/>
            <person name="Mascher T."/>
            <person name="Medema M.H."/>
            <person name="Devos D.P."/>
            <person name="Kaster A.-K."/>
            <person name="Ovreas L."/>
            <person name="Rohde M."/>
            <person name="Galperin M.Y."/>
            <person name="Jogler C."/>
        </authorList>
    </citation>
    <scope>NUCLEOTIDE SEQUENCE [LARGE SCALE GENOMIC DNA]</scope>
    <source>
        <strain evidence="2 3">Spb1</strain>
    </source>
</reference>
<dbReference type="RefSeq" id="WP_145296773.1">
    <property type="nucleotide sequence ID" value="NZ_CP036299.1"/>
</dbReference>
<dbReference type="Proteomes" id="UP000315349">
    <property type="component" value="Chromosome"/>
</dbReference>
<name>A0A518GL00_9PLAN</name>
<proteinExistence type="predicted"/>
<dbReference type="EMBL" id="CP036299">
    <property type="protein sequence ID" value="QDV29216.1"/>
    <property type="molecule type" value="Genomic_DNA"/>
</dbReference>
<dbReference type="PANTHER" id="PTHR33171">
    <property type="entry name" value="LAR_N DOMAIN-CONTAINING PROTEIN"/>
    <property type="match status" value="1"/>
</dbReference>
<dbReference type="AlphaFoldDB" id="A0A518GL00"/>
<dbReference type="OrthoDB" id="240996at2"/>
<evidence type="ECO:0000313" key="3">
    <source>
        <dbReference type="Proteomes" id="UP000315349"/>
    </source>
</evidence>
<organism evidence="2 3">
    <name type="scientific">Planctopirus ephydatiae</name>
    <dbReference type="NCBI Taxonomy" id="2528019"/>
    <lineage>
        <taxon>Bacteria</taxon>
        <taxon>Pseudomonadati</taxon>
        <taxon>Planctomycetota</taxon>
        <taxon>Planctomycetia</taxon>
        <taxon>Planctomycetales</taxon>
        <taxon>Planctomycetaceae</taxon>
        <taxon>Planctopirus</taxon>
    </lineage>
</organism>
<gene>
    <name evidence="2" type="ORF">Spb1_10940</name>
</gene>
<dbReference type="Pfam" id="PF09861">
    <property type="entry name" value="Lar_N"/>
    <property type="match status" value="1"/>
</dbReference>
<protein>
    <recommendedName>
        <fullName evidence="1">LarA-like N-terminal domain-containing protein</fullName>
    </recommendedName>
</protein>
<accession>A0A518GL00</accession>
<dbReference type="KEGG" id="peh:Spb1_10940"/>
<sequence length="422" mass="45596">MSSQSPSNISPIMPFGANSSWPCSLDASSIVATQTGPAPLADLSQAVANACRMPCDFPALGEALIPDDRVVIVLNHRVPRREVIVKELWQILAERGIAPAQLTIIDAPVLSKPSTDPRSLLPTDIASEVQWQIHQPADPNGSGYLGSSLSGERIYLSRALLDADFIIPVATVEADPVHGLCGAIHAIFPALTNLESLQRLNKASHDELHAEDERPIRQLAEEVAGMLGLQFSIELVPAAGGTGVAQVLAGQPDAVHRLGRQAIREHWVLNVDRRSETVVAAVTGQTGQPCTWEDVSRAAQNARRLVINGGRVVLLTDLSAELTEGWELVRDCTQPRDAIRRVKTVQPVDEISIDQMLRTADFATVYLLGGPEGDILEELFLHPLASLKEVDRLLEGTTDCILLGGAQYVRGKARQAQTHVED</sequence>
<dbReference type="GO" id="GO:0050043">
    <property type="term" value="F:lactate racemase activity"/>
    <property type="evidence" value="ECO:0007669"/>
    <property type="project" value="InterPro"/>
</dbReference>
<dbReference type="InterPro" id="IPR048068">
    <property type="entry name" value="LarA-like"/>
</dbReference>
<dbReference type="Gene3D" id="3.40.50.11440">
    <property type="match status" value="1"/>
</dbReference>
<feature type="domain" description="LarA-like N-terminal" evidence="1">
    <location>
        <begin position="34"/>
        <end position="199"/>
    </location>
</feature>
<evidence type="ECO:0000313" key="2">
    <source>
        <dbReference type="EMBL" id="QDV29216.1"/>
    </source>
</evidence>
<dbReference type="PANTHER" id="PTHR33171:SF17">
    <property type="entry name" value="LARA-LIKE N-TERMINAL DOMAIN-CONTAINING PROTEIN"/>
    <property type="match status" value="1"/>
</dbReference>
<dbReference type="InterPro" id="IPR018657">
    <property type="entry name" value="LarA-like_N"/>
</dbReference>
<evidence type="ECO:0000259" key="1">
    <source>
        <dbReference type="Pfam" id="PF09861"/>
    </source>
</evidence>
<keyword evidence="3" id="KW-1185">Reference proteome</keyword>